<dbReference type="PANTHER" id="PTHR28013">
    <property type="entry name" value="PROTEIN DCV1-RELATED"/>
    <property type="match status" value="1"/>
</dbReference>
<proteinExistence type="predicted"/>
<dbReference type="Proteomes" id="UP000054383">
    <property type="component" value="Unassembled WGS sequence"/>
</dbReference>
<feature type="compositionally biased region" description="Polar residues" evidence="5">
    <location>
        <begin position="314"/>
        <end position="330"/>
    </location>
</feature>
<accession>A0A0U1M8N5</accession>
<feature type="compositionally biased region" description="Polar residues" evidence="5">
    <location>
        <begin position="222"/>
        <end position="246"/>
    </location>
</feature>
<feature type="compositionally biased region" description="Polar residues" evidence="5">
    <location>
        <begin position="461"/>
        <end position="475"/>
    </location>
</feature>
<evidence type="ECO:0000256" key="5">
    <source>
        <dbReference type="SAM" id="MobiDB-lite"/>
    </source>
</evidence>
<evidence type="ECO:0000256" key="4">
    <source>
        <dbReference type="ARBA" id="ARBA00023136"/>
    </source>
</evidence>
<keyword evidence="2 6" id="KW-0812">Transmembrane</keyword>
<dbReference type="EMBL" id="CVMT01000009">
    <property type="protein sequence ID" value="CRG91276.1"/>
    <property type="molecule type" value="Genomic_DNA"/>
</dbReference>
<feature type="transmembrane region" description="Helical" evidence="6">
    <location>
        <begin position="154"/>
        <end position="176"/>
    </location>
</feature>
<comment type="subcellular location">
    <subcellularLocation>
        <location evidence="1">Membrane</location>
        <topology evidence="1">Multi-pass membrane protein</topology>
    </subcellularLocation>
</comment>
<name>A0A0U1M8N5_TALIS</name>
<feature type="region of interest" description="Disordered" evidence="5">
    <location>
        <begin position="655"/>
        <end position="686"/>
    </location>
</feature>
<feature type="signal peptide" evidence="7">
    <location>
        <begin position="1"/>
        <end position="26"/>
    </location>
</feature>
<evidence type="ECO:0000256" key="6">
    <source>
        <dbReference type="SAM" id="Phobius"/>
    </source>
</evidence>
<keyword evidence="3 6" id="KW-1133">Transmembrane helix</keyword>
<keyword evidence="9" id="KW-1185">Reference proteome</keyword>
<sequence length="686" mass="72940">MLLKPATPLTVLLVAAFALLLLSTLSTPVIKKVPLATFKNVDFGVFGWCRDDSCTHARVGYDTSNIFGSSDTDDVDFNLPSSARNSLSSILIVHPIAAFLALVCLAMAAASHFHSPSHSPRYLLALLILLLPTVLVSLLAFLVDILLFVPHLQWGGWIVLAATIILVACGVVTCAMRRTLVSRKARKKRIAENAEMSGANFYARQNAEAAAFAKADSPPPMSTDTNAPLLNTLTQQSQPPSNSAPTFASYESARATNEEELQAVSSRTPSNRIPHPMDDAGLASRPTRPGYNGPRDEYGNPVPPASYGDVPGGTQPSSDQRLHNQYSDGSLGSRRGHSAQGYPTPGRNRDYPSRGGAYGYSGPYGGRGRGPPPNGRGSMRGMRGGGPPRNMMPGRGPPPGYPPRRDGEYDVYGSTPRRPSDRAPYQNYSVPYSSGPVRNPSTSQPNLPEVEEAGHSFEMMPQSSEPNLRVRNQQIEAHRESNNQSLPSPSSVYSTEPYVPARAGWSTNPHAGANDPRRPSPAQHMRSGSGDNYYEDVEPRFAEPAASGGGSGGGAVPSALMAGRSVGEIPAAQTPPPLHIPNENSVGEAPRSPAVSDISHTSHFTSISERPVNPRWQPAPPVPSNLRPPPLAPAAQPRVQDVVLQANPDFALPVGSGRGAARLGRGGLPPSATEHKGGGRYPTPPM</sequence>
<evidence type="ECO:0000313" key="8">
    <source>
        <dbReference type="EMBL" id="CRG91276.1"/>
    </source>
</evidence>
<feature type="compositionally biased region" description="Polar residues" evidence="5">
    <location>
        <begin position="482"/>
        <end position="494"/>
    </location>
</feature>
<evidence type="ECO:0000256" key="1">
    <source>
        <dbReference type="ARBA" id="ARBA00004141"/>
    </source>
</evidence>
<feature type="chain" id="PRO_5006711683" evidence="7">
    <location>
        <begin position="27"/>
        <end position="686"/>
    </location>
</feature>
<feature type="region of interest" description="Disordered" evidence="5">
    <location>
        <begin position="212"/>
        <end position="638"/>
    </location>
</feature>
<feature type="transmembrane region" description="Helical" evidence="6">
    <location>
        <begin position="122"/>
        <end position="148"/>
    </location>
</feature>
<feature type="compositionally biased region" description="Pro residues" evidence="5">
    <location>
        <begin position="617"/>
        <end position="632"/>
    </location>
</feature>
<dbReference type="OrthoDB" id="2354757at2759"/>
<feature type="compositionally biased region" description="Gly residues" evidence="5">
    <location>
        <begin position="356"/>
        <end position="369"/>
    </location>
</feature>
<keyword evidence="4 6" id="KW-0472">Membrane</keyword>
<dbReference type="OMA" id="VFGYCKG"/>
<feature type="compositionally biased region" description="Polar residues" evidence="5">
    <location>
        <begin position="598"/>
        <end position="608"/>
    </location>
</feature>
<feature type="transmembrane region" description="Helical" evidence="6">
    <location>
        <begin position="87"/>
        <end position="110"/>
    </location>
</feature>
<dbReference type="InterPro" id="IPR051380">
    <property type="entry name" value="pH-response_reg_palI/RIM9"/>
</dbReference>
<dbReference type="GO" id="GO:0035838">
    <property type="term" value="C:growing cell tip"/>
    <property type="evidence" value="ECO:0007669"/>
    <property type="project" value="TreeGrafter"/>
</dbReference>
<dbReference type="InterPro" id="IPR009571">
    <property type="entry name" value="SUR7/Rim9-like_fungi"/>
</dbReference>
<evidence type="ECO:0000313" key="9">
    <source>
        <dbReference type="Proteomes" id="UP000054383"/>
    </source>
</evidence>
<dbReference type="GO" id="GO:0005886">
    <property type="term" value="C:plasma membrane"/>
    <property type="evidence" value="ECO:0007669"/>
    <property type="project" value="InterPro"/>
</dbReference>
<dbReference type="PANTHER" id="PTHR28013:SF3">
    <property type="entry name" value="PROTEIN DCV1-RELATED"/>
    <property type="match status" value="1"/>
</dbReference>
<dbReference type="STRING" id="28573.A0A0U1M8N5"/>
<gene>
    <name evidence="8" type="ORF">PISL3812_08324</name>
</gene>
<evidence type="ECO:0000256" key="2">
    <source>
        <dbReference type="ARBA" id="ARBA00022692"/>
    </source>
</evidence>
<dbReference type="GO" id="GO:0032153">
    <property type="term" value="C:cell division site"/>
    <property type="evidence" value="ECO:0007669"/>
    <property type="project" value="TreeGrafter"/>
</dbReference>
<organism evidence="8 9">
    <name type="scientific">Talaromyces islandicus</name>
    <name type="common">Penicillium islandicum</name>
    <dbReference type="NCBI Taxonomy" id="28573"/>
    <lineage>
        <taxon>Eukaryota</taxon>
        <taxon>Fungi</taxon>
        <taxon>Dikarya</taxon>
        <taxon>Ascomycota</taxon>
        <taxon>Pezizomycotina</taxon>
        <taxon>Eurotiomycetes</taxon>
        <taxon>Eurotiomycetidae</taxon>
        <taxon>Eurotiales</taxon>
        <taxon>Trichocomaceae</taxon>
        <taxon>Talaromyces</taxon>
        <taxon>Talaromyces sect. Islandici</taxon>
    </lineage>
</organism>
<dbReference type="AlphaFoldDB" id="A0A0U1M8N5"/>
<dbReference type="Pfam" id="PF06687">
    <property type="entry name" value="SUR7"/>
    <property type="match status" value="1"/>
</dbReference>
<evidence type="ECO:0000256" key="7">
    <source>
        <dbReference type="SAM" id="SignalP"/>
    </source>
</evidence>
<keyword evidence="7" id="KW-0732">Signal</keyword>
<evidence type="ECO:0000256" key="3">
    <source>
        <dbReference type="ARBA" id="ARBA00022989"/>
    </source>
</evidence>
<protein>
    <submittedName>
        <fullName evidence="8">pH-response regulator protein palI/RIM9</fullName>
    </submittedName>
</protein>
<reference evidence="8 9" key="1">
    <citation type="submission" date="2015-04" db="EMBL/GenBank/DDBJ databases">
        <authorList>
            <person name="Syromyatnikov M.Y."/>
            <person name="Popov V.N."/>
        </authorList>
    </citation>
    <scope>NUCLEOTIDE SEQUENCE [LARGE SCALE GENOMIC DNA]</scope>
    <source>
        <strain evidence="8">WF-38-12</strain>
    </source>
</reference>